<dbReference type="KEGG" id="btha:DR62_818"/>
<protein>
    <submittedName>
        <fullName evidence="1">Fructose-specific IIABC component</fullName>
    </submittedName>
</protein>
<evidence type="ECO:0000313" key="1">
    <source>
        <dbReference type="EMBL" id="MDW9254744.1"/>
    </source>
</evidence>
<organism evidence="1 2">
    <name type="scientific">Burkholderia thailandensis</name>
    <dbReference type="NCBI Taxonomy" id="57975"/>
    <lineage>
        <taxon>Bacteria</taxon>
        <taxon>Pseudomonadati</taxon>
        <taxon>Pseudomonadota</taxon>
        <taxon>Betaproteobacteria</taxon>
        <taxon>Burkholderiales</taxon>
        <taxon>Burkholderiaceae</taxon>
        <taxon>Burkholderia</taxon>
        <taxon>pseudomallei group</taxon>
    </lineage>
</organism>
<accession>A0AAW9CVY8</accession>
<dbReference type="GeneID" id="45122638"/>
<reference evidence="1" key="1">
    <citation type="submission" date="2018-08" db="EMBL/GenBank/DDBJ databases">
        <title>Identification of Burkholderia cepacia strains that express a Burkholderia pseudomallei-like capsular polysaccharide.</title>
        <authorList>
            <person name="Burtnick M.N."/>
            <person name="Vongsouvath M."/>
            <person name="Newton P."/>
            <person name="Wuthiekanun V."/>
            <person name="Limmathurotsakul D."/>
            <person name="Brett P.J."/>
            <person name="Chantratita N."/>
            <person name="Dance D.A."/>
        </authorList>
    </citation>
    <scope>NUCLEOTIDE SEQUENCE</scope>
    <source>
        <strain evidence="1">SBXCC001</strain>
    </source>
</reference>
<gene>
    <name evidence="1" type="ORF">C7S16_4056</name>
</gene>
<name>A0AAW9CVY8_BURTH</name>
<dbReference type="AlphaFoldDB" id="A0AAW9CVY8"/>
<dbReference type="EMBL" id="QXCT01000002">
    <property type="protein sequence ID" value="MDW9254744.1"/>
    <property type="molecule type" value="Genomic_DNA"/>
</dbReference>
<evidence type="ECO:0000313" key="2">
    <source>
        <dbReference type="Proteomes" id="UP001272137"/>
    </source>
</evidence>
<sequence>MQELNQQEIDLVGGAGLLTGIVLGAQNVISALGAGAYNFGVNLTDTVGLLAIGLVNGVKEVVDGTANVLTGGN</sequence>
<comment type="caution">
    <text evidence="1">The sequence shown here is derived from an EMBL/GenBank/DDBJ whole genome shotgun (WGS) entry which is preliminary data.</text>
</comment>
<dbReference type="Proteomes" id="UP001272137">
    <property type="component" value="Unassembled WGS sequence"/>
</dbReference>
<proteinExistence type="predicted"/>
<dbReference type="RefSeq" id="WP_009888621.1">
    <property type="nucleotide sequence ID" value="NZ_CM125682.1"/>
</dbReference>